<dbReference type="InterPro" id="IPR005828">
    <property type="entry name" value="MFS_sugar_transport-like"/>
</dbReference>
<accession>A0A2A2LZZ2</accession>
<dbReference type="InterPro" id="IPR036259">
    <property type="entry name" value="MFS_trans_sf"/>
</dbReference>
<comment type="caution">
    <text evidence="9">The sequence shown here is derived from an EMBL/GenBank/DDBJ whole genome shotgun (WGS) entry which is preliminary data.</text>
</comment>
<feature type="region of interest" description="Disordered" evidence="5">
    <location>
        <begin position="725"/>
        <end position="765"/>
    </location>
</feature>
<evidence type="ECO:0000256" key="1">
    <source>
        <dbReference type="ARBA" id="ARBA00004141"/>
    </source>
</evidence>
<organism evidence="9 10">
    <name type="scientific">Diploscapter pachys</name>
    <dbReference type="NCBI Taxonomy" id="2018661"/>
    <lineage>
        <taxon>Eukaryota</taxon>
        <taxon>Metazoa</taxon>
        <taxon>Ecdysozoa</taxon>
        <taxon>Nematoda</taxon>
        <taxon>Chromadorea</taxon>
        <taxon>Rhabditida</taxon>
        <taxon>Rhabditina</taxon>
        <taxon>Rhabditomorpha</taxon>
        <taxon>Rhabditoidea</taxon>
        <taxon>Rhabditidae</taxon>
        <taxon>Diploscapter</taxon>
    </lineage>
</organism>
<reference evidence="9 10" key="1">
    <citation type="journal article" date="2017" name="Curr. Biol.">
        <title>Genome architecture and evolution of a unichromosomal asexual nematode.</title>
        <authorList>
            <person name="Fradin H."/>
            <person name="Zegar C."/>
            <person name="Gutwein M."/>
            <person name="Lucas J."/>
            <person name="Kovtun M."/>
            <person name="Corcoran D."/>
            <person name="Baugh L.R."/>
            <person name="Kiontke K."/>
            <person name="Gunsalus K."/>
            <person name="Fitch D.H."/>
            <person name="Piano F."/>
        </authorList>
    </citation>
    <scope>NUCLEOTIDE SEQUENCE [LARGE SCALE GENOMIC DNA]</scope>
    <source>
        <strain evidence="9">PF1309</strain>
    </source>
</reference>
<feature type="region of interest" description="Disordered" evidence="5">
    <location>
        <begin position="21"/>
        <end position="41"/>
    </location>
</feature>
<dbReference type="GO" id="GO:0016020">
    <property type="term" value="C:membrane"/>
    <property type="evidence" value="ECO:0007669"/>
    <property type="project" value="UniProtKB-SubCell"/>
</dbReference>
<dbReference type="InterPro" id="IPR053287">
    <property type="entry name" value="PP2C-like_domain"/>
</dbReference>
<evidence type="ECO:0000256" key="4">
    <source>
        <dbReference type="ARBA" id="ARBA00023136"/>
    </source>
</evidence>
<comment type="subcellular location">
    <subcellularLocation>
        <location evidence="1">Membrane</location>
        <topology evidence="1">Multi-pass membrane protein</topology>
    </subcellularLocation>
</comment>
<dbReference type="PROSITE" id="PS00216">
    <property type="entry name" value="SUGAR_TRANSPORT_1"/>
    <property type="match status" value="1"/>
</dbReference>
<feature type="domain" description="PPM-type phosphatase" evidence="8">
    <location>
        <begin position="196"/>
        <end position="560"/>
    </location>
</feature>
<feature type="transmembrane region" description="Helical" evidence="6">
    <location>
        <begin position="857"/>
        <end position="876"/>
    </location>
</feature>
<dbReference type="InterPro" id="IPR005829">
    <property type="entry name" value="Sugar_transporter_CS"/>
</dbReference>
<feature type="transmembrane region" description="Helical" evidence="6">
    <location>
        <begin position="1123"/>
        <end position="1149"/>
    </location>
</feature>
<feature type="transmembrane region" description="Helical" evidence="6">
    <location>
        <begin position="980"/>
        <end position="1000"/>
    </location>
</feature>
<gene>
    <name evidence="9" type="ORF">WR25_10867</name>
</gene>
<sequence length="1247" mass="138685">MPSSFIRRHVRGLLRGKLSPSTSLEATAEAGEDDPPTPTREANEFLSQCYLAGIDGRKLDFPEVYFGKTGLDIPCIHLQPFSNDVFASYTGPDGGLTQVGEIRRQPLVRMANLDDEMSLSIGESSEDEGIDKDSDEDTEQPAFSQPLKKNKRQRSNNILGSCSSLIGPNGGDMPNGTGADKFDWSCHDSERAFGLSVSLYEKNPNTGVNAGEPIADVWGVVGRNNNGVLAMADGVNWGEGARTAARCAVRGAIDHMNVQIEDNSLCTTTDVFHELLAAFHSAHSLILQEGGLLTTLCVAVVVPAKHGNSWVLCCCNVGDSLCFVYNRNYGVREVTLGSHDIDQMRDMRDAGGALGPVDGRNPQLHNLTCSMTFVEAGDTVFLTSDGVSDNFDPVVGKFCVIRRTESENNKENSSQLPPREARTLNISTKDSPQREYARTRPCAATLPCVDAATRHELMLVRMRDIIANGIEPNRNPSSMTSPPRHEPLFPRISASLLCHRLIQFATQLSQAKRRTLENPELYKKEKMSKSEQRARRKAVREKIADMPGKLDHASVVAYAVGIYEENDEEPETPRNIDDAQHPSDANANEHRVFLQQAQPSSVIIQKSFHFENYNRIQNDSCTSSFLLSNGDRMHASLEVASSEFWKPAGLTEKLELHKLVDDEESDSPYAQRPISPYEQVPVLSLREETAVKKPKKKHGRGTVGRHTLGVDVQWLKKLVTRRDSRGDVVEADGDSRMQEQSQIHQLNSLSSTATGSESRASTNSGVSLKQRLRGLIGSNRNLNAGMTMIATSKLNAMNSKLQYFVQLGIFVLIAFSTNFDYGFSTTYTNTPVEQLKEWLNESFTRRGENISETEFNIFWNLILNIWFVGFFVGTFTSPLISDRFGRRVSFIWSLAILTLTAITRYLSLLFFIPELLFVSRIITSITTAIMYMSQILYLQECSPTHLRGFNSFLSEITYAIMTLCGTLLGTPSVLGDHLAILMLIPIPFCVVFLISSFFLHETPKFLYLIKNDQNAAEKSIRFYHGPTADVKSVLHEINQNCVALWAILFSSTQFLIDANLPETVASWSSNAMTLSYTIATMIGSTMIEKVGRRMLLISFTIANSLSLLSFVICAQLQSYVNWLNYGCLVSFVLYGYTYGMAVGPISWFLSSELVPQRHRSLLQSVSYAINTIMVVISSFSILPLYGKIGSYSFLLLYVGPSVICTSYLYKCLPETKGREIHDIVRELKGESKHIDRKSINSNSTESE</sequence>
<keyword evidence="3 6" id="KW-1133">Transmembrane helix</keyword>
<dbReference type="GO" id="GO:0022857">
    <property type="term" value="F:transmembrane transporter activity"/>
    <property type="evidence" value="ECO:0007669"/>
    <property type="project" value="InterPro"/>
</dbReference>
<evidence type="ECO:0000259" key="7">
    <source>
        <dbReference type="PROSITE" id="PS50850"/>
    </source>
</evidence>
<feature type="domain" description="Major facilitator superfamily (MFS) profile" evidence="7">
    <location>
        <begin position="810"/>
        <end position="1216"/>
    </location>
</feature>
<evidence type="ECO:0000256" key="5">
    <source>
        <dbReference type="SAM" id="MobiDB-lite"/>
    </source>
</evidence>
<dbReference type="Gene3D" id="3.60.40.10">
    <property type="entry name" value="PPM-type phosphatase domain"/>
    <property type="match status" value="1"/>
</dbReference>
<dbReference type="Pfam" id="PF00083">
    <property type="entry name" value="Sugar_tr"/>
    <property type="match status" value="1"/>
</dbReference>
<feature type="compositionally biased region" description="Basic and acidic residues" evidence="5">
    <location>
        <begin position="725"/>
        <end position="737"/>
    </location>
</feature>
<feature type="transmembrane region" description="Helical" evidence="6">
    <location>
        <begin position="1161"/>
        <end position="1182"/>
    </location>
</feature>
<dbReference type="EMBL" id="LIAE01006307">
    <property type="protein sequence ID" value="PAV91547.1"/>
    <property type="molecule type" value="Genomic_DNA"/>
</dbReference>
<dbReference type="Pfam" id="PF13672">
    <property type="entry name" value="PP2C_2"/>
    <property type="match status" value="1"/>
</dbReference>
<evidence type="ECO:0000313" key="9">
    <source>
        <dbReference type="EMBL" id="PAV91547.1"/>
    </source>
</evidence>
<dbReference type="InterPro" id="IPR001932">
    <property type="entry name" value="PPM-type_phosphatase-like_dom"/>
</dbReference>
<feature type="transmembrane region" description="Helical" evidence="6">
    <location>
        <begin position="917"/>
        <end position="937"/>
    </location>
</feature>
<dbReference type="SUPFAM" id="SSF81606">
    <property type="entry name" value="PP2C-like"/>
    <property type="match status" value="1"/>
</dbReference>
<feature type="transmembrane region" description="Helical" evidence="6">
    <location>
        <begin position="949"/>
        <end position="968"/>
    </location>
</feature>
<feature type="compositionally biased region" description="Polar residues" evidence="5">
    <location>
        <begin position="738"/>
        <end position="765"/>
    </location>
</feature>
<feature type="transmembrane region" description="Helical" evidence="6">
    <location>
        <begin position="888"/>
        <end position="911"/>
    </location>
</feature>
<dbReference type="PROSITE" id="PS50850">
    <property type="entry name" value="MFS"/>
    <property type="match status" value="1"/>
</dbReference>
<keyword evidence="4 6" id="KW-0472">Membrane</keyword>
<evidence type="ECO:0000256" key="3">
    <source>
        <dbReference type="ARBA" id="ARBA00022989"/>
    </source>
</evidence>
<evidence type="ECO:0008006" key="11">
    <source>
        <dbReference type="Google" id="ProtNLM"/>
    </source>
</evidence>
<evidence type="ECO:0000259" key="8">
    <source>
        <dbReference type="PROSITE" id="PS51746"/>
    </source>
</evidence>
<dbReference type="PANTHER" id="PTHR21586:SF0">
    <property type="entry name" value="PP2C-LIKE DOMAIN-CONTAINING PROTEIN CG9801"/>
    <property type="match status" value="1"/>
</dbReference>
<feature type="transmembrane region" description="Helical" evidence="6">
    <location>
        <begin position="1188"/>
        <end position="1209"/>
    </location>
</feature>
<dbReference type="InterPro" id="IPR036457">
    <property type="entry name" value="PPM-type-like_dom_sf"/>
</dbReference>
<evidence type="ECO:0000256" key="6">
    <source>
        <dbReference type="SAM" id="Phobius"/>
    </source>
</evidence>
<dbReference type="Proteomes" id="UP000218231">
    <property type="component" value="Unassembled WGS sequence"/>
</dbReference>
<dbReference type="SUPFAM" id="SSF103473">
    <property type="entry name" value="MFS general substrate transporter"/>
    <property type="match status" value="1"/>
</dbReference>
<dbReference type="SMART" id="SM00332">
    <property type="entry name" value="PP2Cc"/>
    <property type="match status" value="1"/>
</dbReference>
<dbReference type="AlphaFoldDB" id="A0A2A2LZZ2"/>
<dbReference type="OrthoDB" id="2556847at2759"/>
<feature type="compositionally biased region" description="Acidic residues" evidence="5">
    <location>
        <begin position="124"/>
        <end position="139"/>
    </location>
</feature>
<keyword evidence="10" id="KW-1185">Reference proteome</keyword>
<protein>
    <recommendedName>
        <fullName evidence="11">PPM-type phosphatase domain-containing protein</fullName>
    </recommendedName>
</protein>
<keyword evidence="2 6" id="KW-0812">Transmembrane</keyword>
<name>A0A2A2LZZ2_9BILA</name>
<proteinExistence type="predicted"/>
<evidence type="ECO:0000256" key="2">
    <source>
        <dbReference type="ARBA" id="ARBA00022692"/>
    </source>
</evidence>
<feature type="region of interest" description="Disordered" evidence="5">
    <location>
        <begin position="114"/>
        <end position="154"/>
    </location>
</feature>
<evidence type="ECO:0000313" key="10">
    <source>
        <dbReference type="Proteomes" id="UP000218231"/>
    </source>
</evidence>
<dbReference type="Gene3D" id="1.20.1250.20">
    <property type="entry name" value="MFS general substrate transporter like domains"/>
    <property type="match status" value="2"/>
</dbReference>
<feature type="region of interest" description="Disordered" evidence="5">
    <location>
        <begin position="406"/>
        <end position="438"/>
    </location>
</feature>
<dbReference type="STRING" id="2018661.A0A2A2LZZ2"/>
<dbReference type="PANTHER" id="PTHR21586">
    <property type="entry name" value="TIPA"/>
    <property type="match status" value="1"/>
</dbReference>
<feature type="transmembrane region" description="Helical" evidence="6">
    <location>
        <begin position="1094"/>
        <end position="1117"/>
    </location>
</feature>
<dbReference type="PROSITE" id="PS51746">
    <property type="entry name" value="PPM_2"/>
    <property type="match status" value="1"/>
</dbReference>
<dbReference type="InterPro" id="IPR020846">
    <property type="entry name" value="MFS_dom"/>
</dbReference>